<comment type="caution">
    <text evidence="2">The sequence shown here is derived from an EMBL/GenBank/DDBJ whole genome shotgun (WGS) entry which is preliminary data.</text>
</comment>
<gene>
    <name evidence="2" type="ORF">GCM10017566_30320</name>
</gene>
<evidence type="ECO:0000256" key="1">
    <source>
        <dbReference type="SAM" id="MobiDB-lite"/>
    </source>
</evidence>
<organism evidence="2 3">
    <name type="scientific">Amycolatopsis bartoniae</name>
    <dbReference type="NCBI Taxonomy" id="941986"/>
    <lineage>
        <taxon>Bacteria</taxon>
        <taxon>Bacillati</taxon>
        <taxon>Actinomycetota</taxon>
        <taxon>Actinomycetes</taxon>
        <taxon>Pseudonocardiales</taxon>
        <taxon>Pseudonocardiaceae</taxon>
        <taxon>Amycolatopsis</taxon>
    </lineage>
</organism>
<evidence type="ECO:0000313" key="3">
    <source>
        <dbReference type="Proteomes" id="UP000658656"/>
    </source>
</evidence>
<evidence type="ECO:0000313" key="2">
    <source>
        <dbReference type="EMBL" id="GHF54738.1"/>
    </source>
</evidence>
<reference evidence="2" key="2">
    <citation type="submission" date="2020-09" db="EMBL/GenBank/DDBJ databases">
        <authorList>
            <person name="Sun Q."/>
            <person name="Zhou Y."/>
        </authorList>
    </citation>
    <scope>NUCLEOTIDE SEQUENCE</scope>
    <source>
        <strain evidence="2">CGMCC 4.7679</strain>
    </source>
</reference>
<proteinExistence type="predicted"/>
<dbReference type="EMBL" id="BNAV01000003">
    <property type="protein sequence ID" value="GHF54738.1"/>
    <property type="molecule type" value="Genomic_DNA"/>
</dbReference>
<reference evidence="2" key="1">
    <citation type="journal article" date="2014" name="Int. J. Syst. Evol. Microbiol.">
        <title>Complete genome sequence of Corynebacterium casei LMG S-19264T (=DSM 44701T), isolated from a smear-ripened cheese.</title>
        <authorList>
            <consortium name="US DOE Joint Genome Institute (JGI-PGF)"/>
            <person name="Walter F."/>
            <person name="Albersmeier A."/>
            <person name="Kalinowski J."/>
            <person name="Ruckert C."/>
        </authorList>
    </citation>
    <scope>NUCLEOTIDE SEQUENCE</scope>
    <source>
        <strain evidence="2">CGMCC 4.7679</strain>
    </source>
</reference>
<feature type="compositionally biased region" description="Basic and acidic residues" evidence="1">
    <location>
        <begin position="84"/>
        <end position="94"/>
    </location>
</feature>
<sequence length="108" mass="11399">MIPCRNNRCLSTTKTLISLPESFMDAAPHENSGTCLRLGAAGNPGSGGIGGRAGGATTLWTDKRSPWKKGRQPAKGVPPLGRTADADGERRLVRTDSASPAFRRRPKG</sequence>
<feature type="compositionally biased region" description="Gly residues" evidence="1">
    <location>
        <begin position="43"/>
        <end position="54"/>
    </location>
</feature>
<name>A0A8H9IZI8_9PSEU</name>
<protein>
    <submittedName>
        <fullName evidence="2">Uncharacterized protein</fullName>
    </submittedName>
</protein>
<accession>A0A8H9IZI8</accession>
<dbReference type="AlphaFoldDB" id="A0A8H9IZI8"/>
<keyword evidence="3" id="KW-1185">Reference proteome</keyword>
<dbReference type="Proteomes" id="UP000658656">
    <property type="component" value="Unassembled WGS sequence"/>
</dbReference>
<feature type="region of interest" description="Disordered" evidence="1">
    <location>
        <begin position="43"/>
        <end position="108"/>
    </location>
</feature>